<feature type="transmembrane region" description="Helical" evidence="1">
    <location>
        <begin position="12"/>
        <end position="34"/>
    </location>
</feature>
<evidence type="ECO:0000256" key="1">
    <source>
        <dbReference type="SAM" id="Phobius"/>
    </source>
</evidence>
<name>A0A5S6QCT3_TRIMR</name>
<keyword evidence="1" id="KW-1133">Transmembrane helix</keyword>
<keyword evidence="1" id="KW-0812">Transmembrane</keyword>
<accession>A0A5S6QCT3</accession>
<protein>
    <submittedName>
        <fullName evidence="3">Uncharacterized protein</fullName>
    </submittedName>
</protein>
<evidence type="ECO:0000313" key="2">
    <source>
        <dbReference type="Proteomes" id="UP000046395"/>
    </source>
</evidence>
<dbReference type="WBParaSite" id="TMUE_1000005033.1">
    <property type="protein sequence ID" value="TMUE_1000005033.1"/>
    <property type="gene ID" value="WBGene00289547"/>
</dbReference>
<reference evidence="3" key="1">
    <citation type="submission" date="2019-12" db="UniProtKB">
        <authorList>
            <consortium name="WormBaseParasite"/>
        </authorList>
    </citation>
    <scope>IDENTIFICATION</scope>
</reference>
<dbReference type="AlphaFoldDB" id="A0A5S6QCT3"/>
<organism evidence="2 3">
    <name type="scientific">Trichuris muris</name>
    <name type="common">Mouse whipworm</name>
    <dbReference type="NCBI Taxonomy" id="70415"/>
    <lineage>
        <taxon>Eukaryota</taxon>
        <taxon>Metazoa</taxon>
        <taxon>Ecdysozoa</taxon>
        <taxon>Nematoda</taxon>
        <taxon>Enoplea</taxon>
        <taxon>Dorylaimia</taxon>
        <taxon>Trichinellida</taxon>
        <taxon>Trichuridae</taxon>
        <taxon>Trichuris</taxon>
    </lineage>
</organism>
<keyword evidence="1" id="KW-0472">Membrane</keyword>
<keyword evidence="2" id="KW-1185">Reference proteome</keyword>
<dbReference type="Proteomes" id="UP000046395">
    <property type="component" value="Unassembled WGS sequence"/>
</dbReference>
<evidence type="ECO:0000313" key="3">
    <source>
        <dbReference type="WBParaSite" id="TMUE_1000005033.1"/>
    </source>
</evidence>
<proteinExistence type="predicted"/>
<sequence length="119" mass="13900">MSVERACFETELLNCIYPIIGSLLIVFLLLLYAYKQHCDVGICYKNLKEPIADALNACMQSTIPHHLRAQHNDDWKDHTLKLYANMNMDTAEHRTLTIESENVHVITYHPKKYIKRRKA</sequence>